<dbReference type="InterPro" id="IPR007219">
    <property type="entry name" value="XnlR_reg_dom"/>
</dbReference>
<dbReference type="PANTHER" id="PTHR47655:SF2">
    <property type="entry name" value="QUINIC ACID UTILIZATION ACTIVATOR"/>
    <property type="match status" value="1"/>
</dbReference>
<evidence type="ECO:0000256" key="3">
    <source>
        <dbReference type="SAM" id="MobiDB-lite"/>
    </source>
</evidence>
<dbReference type="Pfam" id="PF04082">
    <property type="entry name" value="Fungal_trans"/>
    <property type="match status" value="1"/>
</dbReference>
<feature type="region of interest" description="Disordered" evidence="3">
    <location>
        <begin position="1"/>
        <end position="41"/>
    </location>
</feature>
<dbReference type="CDD" id="cd00067">
    <property type="entry name" value="GAL4"/>
    <property type="match status" value="1"/>
</dbReference>
<gene>
    <name evidence="5" type="ORF">PGQ11_013553</name>
</gene>
<feature type="region of interest" description="Disordered" evidence="3">
    <location>
        <begin position="118"/>
        <end position="207"/>
    </location>
</feature>
<reference evidence="5 6" key="1">
    <citation type="journal article" date="2024" name="IMA Fungus">
        <title>Apiospora arundinis, a panoply of carbohydrate-active enzymes and secondary metabolites.</title>
        <authorList>
            <person name="Sorensen T."/>
            <person name="Petersen C."/>
            <person name="Muurmann A.T."/>
            <person name="Christiansen J.V."/>
            <person name="Brundto M.L."/>
            <person name="Overgaard C.K."/>
            <person name="Boysen A.T."/>
            <person name="Wollenberg R.D."/>
            <person name="Larsen T.O."/>
            <person name="Sorensen J.L."/>
            <person name="Nielsen K.L."/>
            <person name="Sondergaard T.E."/>
        </authorList>
    </citation>
    <scope>NUCLEOTIDE SEQUENCE [LARGE SCALE GENOMIC DNA]</scope>
    <source>
        <strain evidence="5 6">AAU 773</strain>
    </source>
</reference>
<dbReference type="Gene3D" id="4.10.240.10">
    <property type="entry name" value="Zn(2)-C6 fungal-type DNA-binding domain"/>
    <property type="match status" value="1"/>
</dbReference>
<feature type="domain" description="Zn(2)-C6 fungal-type" evidence="4">
    <location>
        <begin position="42"/>
        <end position="72"/>
    </location>
</feature>
<dbReference type="InterPro" id="IPR036864">
    <property type="entry name" value="Zn2-C6_fun-type_DNA-bd_sf"/>
</dbReference>
<dbReference type="InterPro" id="IPR001138">
    <property type="entry name" value="Zn2Cys6_DnaBD"/>
</dbReference>
<feature type="compositionally biased region" description="Basic residues" evidence="3">
    <location>
        <begin position="132"/>
        <end position="141"/>
    </location>
</feature>
<comment type="caution">
    <text evidence="5">The sequence shown here is derived from an EMBL/GenBank/DDBJ whole genome shotgun (WGS) entry which is preliminary data.</text>
</comment>
<dbReference type="SMART" id="SM00066">
    <property type="entry name" value="GAL4"/>
    <property type="match status" value="1"/>
</dbReference>
<dbReference type="Proteomes" id="UP001390339">
    <property type="component" value="Unassembled WGS sequence"/>
</dbReference>
<protein>
    <submittedName>
        <fullName evidence="5">Fungal-specific transcription factor domain-containing protein</fullName>
    </submittedName>
</protein>
<evidence type="ECO:0000313" key="5">
    <source>
        <dbReference type="EMBL" id="KAK8851074.1"/>
    </source>
</evidence>
<evidence type="ECO:0000313" key="6">
    <source>
        <dbReference type="Proteomes" id="UP001390339"/>
    </source>
</evidence>
<dbReference type="PROSITE" id="PS00463">
    <property type="entry name" value="ZN2_CY6_FUNGAL_1"/>
    <property type="match status" value="1"/>
</dbReference>
<dbReference type="InterPro" id="IPR052783">
    <property type="entry name" value="Metabolic/Drug-Res_Regulator"/>
</dbReference>
<proteinExistence type="predicted"/>
<dbReference type="SUPFAM" id="SSF57701">
    <property type="entry name" value="Zn2/Cys6 DNA-binding domain"/>
    <property type="match status" value="1"/>
</dbReference>
<sequence length="823" mass="90258">MPQTMSATMGKKRPASDADQDKPGPKPKASPPAPKRQRVSRACDQCRSAREKCDGIQPLCFPCASQNRSCTWEEPKKKRGVQTGYIRTLELALGWVFDKIPGSEEALHAMLTHEGGQGRSLLVGKDSGSGSRLHRRWRKSNVHKEIERVLSGGDVLDPKTEKPSSANGDSDSGDDTDLPYQTARDQLAPAAGPGSVPFARPSETPDRTKAAVTHLPLNCWRLMDIYVSYTHCWFPVLDKVSMQKTSYLYKNEGLELSPDEPDSAAHAELWAALALASYQEKASQRGIEDSKQPTQSTDPAEFYRIARSLIPNEDGTFEVRHVTALLVLTLVNIGLQKFDPAWILIGLASRLIIHLQNQPGIKSDCAWRLHRTYMGCFIFDTILSIRLGRTPHLRIEESPGSFPGSLSAEENEREEWDGWIPCFGFGPQATPHIASRSPSHSLSTFSSLYEIHRAISSNLYPSLSSVAHPNEPFSLQVQRAIAVQQHPRSTFADYITNGGKPPILLPSLSILRLAYLSLESQRYPSSTSAVMPILQCLEDHFRTFGACSATPLFSIYMSIVSQPTGLDRLNPAERSHWMDTVAAVESVWGQSATSPPSQISQPRPHFESFPIASHRNVSASDGVNTQLPTPAPYYVEKLPNMSHTMLGGDMYAQPRGPSAVTANVPAAAVPSNHHRQQPSLGLNNQLHSPTNSNSVFTNVAAMENMAVAAGMPSTPHFPMHGRQSFSSGTFDYDAILDDIASLDRTDRMESDPQFMTNLGFAPGSSLADVFTQDFMGDYGIDTYGSESRTYRITHRFLVASYEGLNQIGSCPDVASSGFATGAQ</sequence>
<organism evidence="5 6">
    <name type="scientific">Apiospora arundinis</name>
    <dbReference type="NCBI Taxonomy" id="335852"/>
    <lineage>
        <taxon>Eukaryota</taxon>
        <taxon>Fungi</taxon>
        <taxon>Dikarya</taxon>
        <taxon>Ascomycota</taxon>
        <taxon>Pezizomycotina</taxon>
        <taxon>Sordariomycetes</taxon>
        <taxon>Xylariomycetidae</taxon>
        <taxon>Amphisphaeriales</taxon>
        <taxon>Apiosporaceae</taxon>
        <taxon>Apiospora</taxon>
    </lineage>
</organism>
<dbReference type="PROSITE" id="PS50048">
    <property type="entry name" value="ZN2_CY6_FUNGAL_2"/>
    <property type="match status" value="1"/>
</dbReference>
<dbReference type="EMBL" id="JAPCWZ010000009">
    <property type="protein sequence ID" value="KAK8851074.1"/>
    <property type="molecule type" value="Genomic_DNA"/>
</dbReference>
<feature type="region of interest" description="Disordered" evidence="3">
    <location>
        <begin position="669"/>
        <end position="693"/>
    </location>
</feature>
<dbReference type="SMART" id="SM00906">
    <property type="entry name" value="Fungal_trans"/>
    <property type="match status" value="1"/>
</dbReference>
<name>A0ABR2HQB6_9PEZI</name>
<evidence type="ECO:0000256" key="2">
    <source>
        <dbReference type="ARBA" id="ARBA00023242"/>
    </source>
</evidence>
<evidence type="ECO:0000256" key="1">
    <source>
        <dbReference type="ARBA" id="ARBA00022723"/>
    </source>
</evidence>
<dbReference type="PANTHER" id="PTHR47655">
    <property type="entry name" value="QUINIC ACID UTILIZATION ACTIVATOR"/>
    <property type="match status" value="1"/>
</dbReference>
<accession>A0ABR2HQB6</accession>
<dbReference type="CDD" id="cd12148">
    <property type="entry name" value="fungal_TF_MHR"/>
    <property type="match status" value="1"/>
</dbReference>
<feature type="compositionally biased region" description="Polar residues" evidence="3">
    <location>
        <begin position="677"/>
        <end position="693"/>
    </location>
</feature>
<dbReference type="Pfam" id="PF00172">
    <property type="entry name" value="Zn_clus"/>
    <property type="match status" value="1"/>
</dbReference>
<keyword evidence="2" id="KW-0539">Nucleus</keyword>
<evidence type="ECO:0000259" key="4">
    <source>
        <dbReference type="PROSITE" id="PS50048"/>
    </source>
</evidence>
<keyword evidence="6" id="KW-1185">Reference proteome</keyword>
<keyword evidence="1" id="KW-0479">Metal-binding</keyword>
<feature type="compositionally biased region" description="Basic and acidic residues" evidence="3">
    <location>
        <begin position="14"/>
        <end position="24"/>
    </location>
</feature>